<dbReference type="Gene3D" id="1.10.150.650">
    <property type="match status" value="1"/>
</dbReference>
<name>A0A1I0EMW2_THASX</name>
<dbReference type="InterPro" id="IPR052018">
    <property type="entry name" value="PHP_domain"/>
</dbReference>
<dbReference type="InterPro" id="IPR004013">
    <property type="entry name" value="PHP_dom"/>
</dbReference>
<dbReference type="CDD" id="cd07438">
    <property type="entry name" value="PHP_HisPPase_AMP"/>
    <property type="match status" value="1"/>
</dbReference>
<reference evidence="2 3" key="1">
    <citation type="submission" date="2016-10" db="EMBL/GenBank/DDBJ databases">
        <authorList>
            <person name="de Groot N.N."/>
        </authorList>
    </citation>
    <scope>NUCLEOTIDE SEQUENCE [LARGE SCALE GENOMIC DNA]</scope>
    <source>
        <strain evidence="2 3">DSM 19706</strain>
    </source>
</reference>
<dbReference type="AlphaFoldDB" id="A0A1I0EMW2"/>
<dbReference type="SUPFAM" id="SSF89550">
    <property type="entry name" value="PHP domain-like"/>
    <property type="match status" value="1"/>
</dbReference>
<dbReference type="InterPro" id="IPR003141">
    <property type="entry name" value="Pol/His_phosphatase_N"/>
</dbReference>
<dbReference type="SMART" id="SM00481">
    <property type="entry name" value="POLIIIAc"/>
    <property type="match status" value="1"/>
</dbReference>
<evidence type="ECO:0000259" key="1">
    <source>
        <dbReference type="SMART" id="SM00481"/>
    </source>
</evidence>
<keyword evidence="3" id="KW-1185">Reference proteome</keyword>
<dbReference type="RefSeq" id="WP_093329519.1">
    <property type="nucleotide sequence ID" value="NZ_AP027363.1"/>
</dbReference>
<gene>
    <name evidence="2" type="ORF">SAMN05660429_01860</name>
</gene>
<dbReference type="InterPro" id="IPR016195">
    <property type="entry name" value="Pol/histidinol_Pase-like"/>
</dbReference>
<dbReference type="STRING" id="349064.SAMN05660429_01860"/>
<dbReference type="EMBL" id="FOHK01000008">
    <property type="protein sequence ID" value="SET46578.1"/>
    <property type="molecule type" value="Genomic_DNA"/>
</dbReference>
<dbReference type="Proteomes" id="UP000199308">
    <property type="component" value="Unassembled WGS sequence"/>
</dbReference>
<sequence length="276" mass="31306">MQIDLHSHTHCSDGQLSPQALVDRATNFQIDMLAITDHDTVTALDIAKNYIEDKQLPLELVRGIEISTGWHGFEIHVVGLDIDHRHQAISDIVDKHQAIREKRAVMMAEKLTKCGFEGIYEKAKALAGDGSITRAHFARVLHQQGSVNTMQAAFDKYLGKGKRAYVKPMWSTIEQAVAAIEQAGGHAVLAHPIRYDLSAKWRRRLIEDFKHAGGKGLEIVLPQMNKQQRETMLSYCQDYDFYASMGSDFHFPSKWSDLGRNLTLPENCKPIWQLWQ</sequence>
<evidence type="ECO:0000313" key="2">
    <source>
        <dbReference type="EMBL" id="SET46578.1"/>
    </source>
</evidence>
<proteinExistence type="predicted"/>
<dbReference type="Pfam" id="PF02811">
    <property type="entry name" value="PHP"/>
    <property type="match status" value="1"/>
</dbReference>
<dbReference type="Gene3D" id="3.20.20.140">
    <property type="entry name" value="Metal-dependent hydrolases"/>
    <property type="match status" value="1"/>
</dbReference>
<dbReference type="PANTHER" id="PTHR42924:SF3">
    <property type="entry name" value="POLYMERASE_HISTIDINOL PHOSPHATASE N-TERMINAL DOMAIN-CONTAINING PROTEIN"/>
    <property type="match status" value="1"/>
</dbReference>
<accession>A0A1I0EMW2</accession>
<dbReference type="GO" id="GO:0035312">
    <property type="term" value="F:5'-3' DNA exonuclease activity"/>
    <property type="evidence" value="ECO:0007669"/>
    <property type="project" value="TreeGrafter"/>
</dbReference>
<dbReference type="GO" id="GO:0004534">
    <property type="term" value="F:5'-3' RNA exonuclease activity"/>
    <property type="evidence" value="ECO:0007669"/>
    <property type="project" value="TreeGrafter"/>
</dbReference>
<evidence type="ECO:0000313" key="3">
    <source>
        <dbReference type="Proteomes" id="UP000199308"/>
    </source>
</evidence>
<feature type="domain" description="Polymerase/histidinol phosphatase N-terminal" evidence="1">
    <location>
        <begin position="3"/>
        <end position="70"/>
    </location>
</feature>
<dbReference type="OrthoDB" id="9804333at2"/>
<organism evidence="2 3">
    <name type="scientific">Thalassotalea agarivorans</name>
    <name type="common">Thalassomonas agarivorans</name>
    <dbReference type="NCBI Taxonomy" id="349064"/>
    <lineage>
        <taxon>Bacteria</taxon>
        <taxon>Pseudomonadati</taxon>
        <taxon>Pseudomonadota</taxon>
        <taxon>Gammaproteobacteria</taxon>
        <taxon>Alteromonadales</taxon>
        <taxon>Colwelliaceae</taxon>
        <taxon>Thalassotalea</taxon>
    </lineage>
</organism>
<protein>
    <recommendedName>
        <fullName evidence="1">Polymerase/histidinol phosphatase N-terminal domain-containing protein</fullName>
    </recommendedName>
</protein>
<dbReference type="PANTHER" id="PTHR42924">
    <property type="entry name" value="EXONUCLEASE"/>
    <property type="match status" value="1"/>
</dbReference>